<reference evidence="13" key="1">
    <citation type="submission" date="2019-03" db="EMBL/GenBank/DDBJ databases">
        <title>Lake Tanganyika Metagenome-Assembled Genomes (MAGs).</title>
        <authorList>
            <person name="Tran P."/>
        </authorList>
    </citation>
    <scope>NUCLEOTIDE SEQUENCE</scope>
    <source>
        <strain evidence="13">K_DeepCast_150m_m2_040</strain>
    </source>
</reference>
<proteinExistence type="predicted"/>
<evidence type="ECO:0000256" key="9">
    <source>
        <dbReference type="ARBA" id="ARBA00023098"/>
    </source>
</evidence>
<dbReference type="GO" id="GO:0046872">
    <property type="term" value="F:metal ion binding"/>
    <property type="evidence" value="ECO:0007669"/>
    <property type="project" value="UniProtKB-KW"/>
</dbReference>
<evidence type="ECO:0000256" key="6">
    <source>
        <dbReference type="ARBA" id="ARBA00022777"/>
    </source>
</evidence>
<evidence type="ECO:0000256" key="3">
    <source>
        <dbReference type="ARBA" id="ARBA00022679"/>
    </source>
</evidence>
<dbReference type="PROSITE" id="PS50146">
    <property type="entry name" value="DAGK"/>
    <property type="match status" value="1"/>
</dbReference>
<dbReference type="Proteomes" id="UP000779900">
    <property type="component" value="Unassembled WGS sequence"/>
</dbReference>
<dbReference type="Gene3D" id="2.60.200.40">
    <property type="match status" value="1"/>
</dbReference>
<evidence type="ECO:0000256" key="10">
    <source>
        <dbReference type="ARBA" id="ARBA00023209"/>
    </source>
</evidence>
<evidence type="ECO:0000256" key="11">
    <source>
        <dbReference type="ARBA" id="ARBA00023264"/>
    </source>
</evidence>
<gene>
    <name evidence="13" type="ORF">FJY68_03735</name>
</gene>
<dbReference type="InterPro" id="IPR005218">
    <property type="entry name" value="Diacylglycerol/lipid_kinase"/>
</dbReference>
<keyword evidence="9" id="KW-0443">Lipid metabolism</keyword>
<dbReference type="GO" id="GO:0005524">
    <property type="term" value="F:ATP binding"/>
    <property type="evidence" value="ECO:0007669"/>
    <property type="project" value="UniProtKB-KW"/>
</dbReference>
<keyword evidence="7" id="KW-0067">ATP-binding</keyword>
<sequence length="310" mass="33255">MARIVAIVNPAAGRAPGEKLRARAAEELKRLFPEIAFLTTAEPGHAIELAREASDAELVIAVGGDGTVREVASGLVSATGPLDSLNPRPLPVLAVVPVGSGNDFLKTLGIPADVVSACRIAKEGKARPVDMMRVEMMGEAGMRQLCFINAAGFGFDASVAGAARRYKFLRGLPLYLFAVLDAIRSYECPVARIKAQDFAREQSVLLIAAANGRFYGGGMKVAPEALPDDGLIEVCIGDGMGRLSIMRKLPRFVAGTHVTLKEVTMLRTPELELEFRQPVPVQLDGDLLEPQPFSRFRLTALPRAINIRVA</sequence>
<dbReference type="InterPro" id="IPR050187">
    <property type="entry name" value="Lipid_Phosphate_FormReg"/>
</dbReference>
<protein>
    <submittedName>
        <fullName evidence="13">Diacylglycerol kinase family lipid kinase</fullName>
    </submittedName>
</protein>
<evidence type="ECO:0000256" key="5">
    <source>
        <dbReference type="ARBA" id="ARBA00022741"/>
    </source>
</evidence>
<evidence type="ECO:0000256" key="8">
    <source>
        <dbReference type="ARBA" id="ARBA00022842"/>
    </source>
</evidence>
<keyword evidence="8" id="KW-0460">Magnesium</keyword>
<dbReference type="SUPFAM" id="SSF111331">
    <property type="entry name" value="NAD kinase/diacylglycerol kinase-like"/>
    <property type="match status" value="1"/>
</dbReference>
<dbReference type="InterPro" id="IPR017438">
    <property type="entry name" value="ATP-NAD_kinase_N"/>
</dbReference>
<dbReference type="InterPro" id="IPR016064">
    <property type="entry name" value="NAD/diacylglycerol_kinase_sf"/>
</dbReference>
<dbReference type="AlphaFoldDB" id="A0A937XD20"/>
<evidence type="ECO:0000259" key="12">
    <source>
        <dbReference type="PROSITE" id="PS50146"/>
    </source>
</evidence>
<dbReference type="GO" id="GO:0016301">
    <property type="term" value="F:kinase activity"/>
    <property type="evidence" value="ECO:0007669"/>
    <property type="project" value="UniProtKB-KW"/>
</dbReference>
<comment type="caution">
    <text evidence="13">The sequence shown here is derived from an EMBL/GenBank/DDBJ whole genome shotgun (WGS) entry which is preliminary data.</text>
</comment>
<keyword evidence="10" id="KW-0594">Phospholipid biosynthesis</keyword>
<dbReference type="Pfam" id="PF00781">
    <property type="entry name" value="DAGK_cat"/>
    <property type="match status" value="1"/>
</dbReference>
<dbReference type="GO" id="GO:0005886">
    <property type="term" value="C:plasma membrane"/>
    <property type="evidence" value="ECO:0007669"/>
    <property type="project" value="TreeGrafter"/>
</dbReference>
<dbReference type="InterPro" id="IPR045540">
    <property type="entry name" value="YegS/DAGK_C"/>
</dbReference>
<keyword evidence="3" id="KW-0808">Transferase</keyword>
<dbReference type="EMBL" id="VGIR01000014">
    <property type="protein sequence ID" value="MBM3330947.1"/>
    <property type="molecule type" value="Genomic_DNA"/>
</dbReference>
<dbReference type="GO" id="GO:0008654">
    <property type="term" value="P:phospholipid biosynthetic process"/>
    <property type="evidence" value="ECO:0007669"/>
    <property type="project" value="UniProtKB-KW"/>
</dbReference>
<keyword evidence="6 13" id="KW-0418">Kinase</keyword>
<dbReference type="Gene3D" id="3.40.50.10330">
    <property type="entry name" value="Probable inorganic polyphosphate/atp-NAD kinase, domain 1"/>
    <property type="match status" value="1"/>
</dbReference>
<dbReference type="Pfam" id="PF19279">
    <property type="entry name" value="YegS_C"/>
    <property type="match status" value="1"/>
</dbReference>
<comment type="cofactor">
    <cofactor evidence="1">
        <name>Mg(2+)</name>
        <dbReference type="ChEBI" id="CHEBI:18420"/>
    </cofactor>
</comment>
<dbReference type="InterPro" id="IPR001206">
    <property type="entry name" value="Diacylglycerol_kinase_cat_dom"/>
</dbReference>
<evidence type="ECO:0000256" key="2">
    <source>
        <dbReference type="ARBA" id="ARBA00022516"/>
    </source>
</evidence>
<evidence type="ECO:0000256" key="1">
    <source>
        <dbReference type="ARBA" id="ARBA00001946"/>
    </source>
</evidence>
<feature type="domain" description="DAGKc" evidence="12">
    <location>
        <begin position="1"/>
        <end position="138"/>
    </location>
</feature>
<keyword evidence="11" id="KW-1208">Phospholipid metabolism</keyword>
<name>A0A937XD20_UNCW3</name>
<dbReference type="NCBIfam" id="TIGR00147">
    <property type="entry name" value="YegS/Rv2252/BmrU family lipid kinase"/>
    <property type="match status" value="1"/>
</dbReference>
<evidence type="ECO:0000313" key="13">
    <source>
        <dbReference type="EMBL" id="MBM3330947.1"/>
    </source>
</evidence>
<dbReference type="PANTHER" id="PTHR12358">
    <property type="entry name" value="SPHINGOSINE KINASE"/>
    <property type="match status" value="1"/>
</dbReference>
<dbReference type="PANTHER" id="PTHR12358:SF106">
    <property type="entry name" value="LIPID KINASE YEGS"/>
    <property type="match status" value="1"/>
</dbReference>
<keyword evidence="4" id="KW-0479">Metal-binding</keyword>
<keyword evidence="2" id="KW-0444">Lipid biosynthesis</keyword>
<evidence type="ECO:0000313" key="14">
    <source>
        <dbReference type="Proteomes" id="UP000779900"/>
    </source>
</evidence>
<evidence type="ECO:0000256" key="7">
    <source>
        <dbReference type="ARBA" id="ARBA00022840"/>
    </source>
</evidence>
<organism evidence="13 14">
    <name type="scientific">candidate division WOR-3 bacterium</name>
    <dbReference type="NCBI Taxonomy" id="2052148"/>
    <lineage>
        <taxon>Bacteria</taxon>
        <taxon>Bacteria division WOR-3</taxon>
    </lineage>
</organism>
<dbReference type="SMART" id="SM00046">
    <property type="entry name" value="DAGKc"/>
    <property type="match status" value="1"/>
</dbReference>
<keyword evidence="5" id="KW-0547">Nucleotide-binding</keyword>
<evidence type="ECO:0000256" key="4">
    <source>
        <dbReference type="ARBA" id="ARBA00022723"/>
    </source>
</evidence>
<accession>A0A937XD20</accession>